<dbReference type="InterPro" id="IPR015421">
    <property type="entry name" value="PyrdxlP-dep_Trfase_major"/>
</dbReference>
<dbReference type="InterPro" id="IPR015424">
    <property type="entry name" value="PyrdxlP-dep_Trfase"/>
</dbReference>
<sequence>MSIYKRLGVRPIINVAGPVTNYGGALMGKEAREAMNEAAREMVHLDELQAAANKVIAQRTHAEAGMVTAGASAALTLGTAACIVGLDEAKMDRLPDTTDMLNEVIMPWHQMTSYDHAFRLAGAKLIGVGILGGKSHPDEAYISNKRLIEEAITEKTVAIAYTYTVLYPHHNNHPPLEEVIEIGKRCNIPVIVDAADQVPPIENLHKFIDMGADVVCFSGGKGILGSQASGILCGRRDLIASAAIQMLFINGRSFEEWNPSASLTHKEKLGRGMKVTKEAIVGLLVALQELTEEKFAKRAQHLRQLLGGIATRLDRVAGVQTTITTDEMGSRSTPQLEVIIDEKVVRKSAAEVSQRLEDGEPRIYERGKMLHKEEMVIIHSINLDEETARIVGERLYTSITG</sequence>
<dbReference type="SUPFAM" id="SSF53383">
    <property type="entry name" value="PLP-dependent transferases"/>
    <property type="match status" value="1"/>
</dbReference>
<dbReference type="AlphaFoldDB" id="A0A0F9NBV9"/>
<proteinExistence type="predicted"/>
<organism evidence="4">
    <name type="scientific">marine sediment metagenome</name>
    <dbReference type="NCBI Taxonomy" id="412755"/>
    <lineage>
        <taxon>unclassified sequences</taxon>
        <taxon>metagenomes</taxon>
        <taxon>ecological metagenomes</taxon>
    </lineage>
</organism>
<comment type="caution">
    <text evidence="4">The sequence shown here is derived from an EMBL/GenBank/DDBJ whole genome shotgun (WGS) entry which is preliminary data.</text>
</comment>
<protein>
    <recommendedName>
        <fullName evidence="3">Aminotransferase class V domain-containing protein</fullName>
    </recommendedName>
</protein>
<evidence type="ECO:0000259" key="3">
    <source>
        <dbReference type="Pfam" id="PF00266"/>
    </source>
</evidence>
<dbReference type="PANTHER" id="PTHR32328">
    <property type="entry name" value="L-SERYL-TRNA(SEC) SELENIUM TRANSFERASE"/>
    <property type="match status" value="1"/>
</dbReference>
<evidence type="ECO:0000313" key="4">
    <source>
        <dbReference type="EMBL" id="KKM78847.1"/>
    </source>
</evidence>
<accession>A0A0F9NBV9</accession>
<dbReference type="InterPro" id="IPR000192">
    <property type="entry name" value="Aminotrans_V_dom"/>
</dbReference>
<dbReference type="PANTHER" id="PTHR32328:SF0">
    <property type="entry name" value="L-SERYL-TRNA(SEC) SELENIUM TRANSFERASE"/>
    <property type="match status" value="1"/>
</dbReference>
<dbReference type="GO" id="GO:0004125">
    <property type="term" value="F:L-seryl-tRNA(Sec) selenium transferase activity"/>
    <property type="evidence" value="ECO:0007669"/>
    <property type="project" value="TreeGrafter"/>
</dbReference>
<comment type="cofactor">
    <cofactor evidence="1">
        <name>pyridoxal 5'-phosphate</name>
        <dbReference type="ChEBI" id="CHEBI:597326"/>
    </cofactor>
</comment>
<evidence type="ECO:0000256" key="1">
    <source>
        <dbReference type="ARBA" id="ARBA00001933"/>
    </source>
</evidence>
<dbReference type="EMBL" id="LAZR01008425">
    <property type="protein sequence ID" value="KKM78847.1"/>
    <property type="molecule type" value="Genomic_DNA"/>
</dbReference>
<dbReference type="Pfam" id="PF00266">
    <property type="entry name" value="Aminotran_5"/>
    <property type="match status" value="1"/>
</dbReference>
<name>A0A0F9NBV9_9ZZZZ</name>
<keyword evidence="2" id="KW-0663">Pyridoxal phosphate</keyword>
<reference evidence="4" key="1">
    <citation type="journal article" date="2015" name="Nature">
        <title>Complex archaea that bridge the gap between prokaryotes and eukaryotes.</title>
        <authorList>
            <person name="Spang A."/>
            <person name="Saw J.H."/>
            <person name="Jorgensen S.L."/>
            <person name="Zaremba-Niedzwiedzka K."/>
            <person name="Martijn J."/>
            <person name="Lind A.E."/>
            <person name="van Eijk R."/>
            <person name="Schleper C."/>
            <person name="Guy L."/>
            <person name="Ettema T.J."/>
        </authorList>
    </citation>
    <scope>NUCLEOTIDE SEQUENCE</scope>
</reference>
<dbReference type="Gene3D" id="3.40.640.10">
    <property type="entry name" value="Type I PLP-dependent aspartate aminotransferase-like (Major domain)"/>
    <property type="match status" value="1"/>
</dbReference>
<feature type="domain" description="Aminotransferase class V" evidence="3">
    <location>
        <begin position="147"/>
        <end position="324"/>
    </location>
</feature>
<evidence type="ECO:0000256" key="2">
    <source>
        <dbReference type="ARBA" id="ARBA00022898"/>
    </source>
</evidence>
<gene>
    <name evidence="4" type="ORF">LCGC14_1355810</name>
</gene>